<comment type="caution">
    <text evidence="3">The sequence shown here is derived from an EMBL/GenBank/DDBJ whole genome shotgun (WGS) entry which is preliminary data.</text>
</comment>
<proteinExistence type="predicted"/>
<reference evidence="3 4" key="1">
    <citation type="submission" date="2021-08" db="EMBL/GenBank/DDBJ databases">
        <authorList>
            <person name="Peeters C."/>
        </authorList>
    </citation>
    <scope>NUCLEOTIDE SEQUENCE [LARGE SCALE GENOMIC DNA]</scope>
    <source>
        <strain evidence="3 4">LMG 32289</strain>
    </source>
</reference>
<dbReference type="Pfam" id="PF16220">
    <property type="entry name" value="DUF4880"/>
    <property type="match status" value="1"/>
</dbReference>
<name>A0ABM8WWJ0_9BURK</name>
<accession>A0ABM8WWJ0</accession>
<dbReference type="RefSeq" id="WP_223988501.1">
    <property type="nucleotide sequence ID" value="NZ_CAJZAG010000004.1"/>
</dbReference>
<dbReference type="InterPro" id="IPR012373">
    <property type="entry name" value="Ferrdict_sens_TM"/>
</dbReference>
<feature type="domain" description="FecR N-terminal" evidence="2">
    <location>
        <begin position="15"/>
        <end position="54"/>
    </location>
</feature>
<feature type="domain" description="FecR protein" evidence="1">
    <location>
        <begin position="116"/>
        <end position="210"/>
    </location>
</feature>
<organism evidence="3 4">
    <name type="scientific">Cupriavidus pampae</name>
    <dbReference type="NCBI Taxonomy" id="659251"/>
    <lineage>
        <taxon>Bacteria</taxon>
        <taxon>Pseudomonadati</taxon>
        <taxon>Pseudomonadota</taxon>
        <taxon>Betaproteobacteria</taxon>
        <taxon>Burkholderiales</taxon>
        <taxon>Burkholderiaceae</taxon>
        <taxon>Cupriavidus</taxon>
    </lineage>
</organism>
<dbReference type="EMBL" id="CAJZAG010000004">
    <property type="protein sequence ID" value="CAG9171871.1"/>
    <property type="molecule type" value="Genomic_DNA"/>
</dbReference>
<gene>
    <name evidence="3" type="primary">fecR_2</name>
    <name evidence="3" type="ORF">LMG32289_02504</name>
</gene>
<dbReference type="Pfam" id="PF04773">
    <property type="entry name" value="FecR"/>
    <property type="match status" value="1"/>
</dbReference>
<evidence type="ECO:0000259" key="1">
    <source>
        <dbReference type="Pfam" id="PF04773"/>
    </source>
</evidence>
<dbReference type="Gene3D" id="2.60.120.1440">
    <property type="match status" value="1"/>
</dbReference>
<dbReference type="PANTHER" id="PTHR30273">
    <property type="entry name" value="PERIPLASMIC SIGNAL SENSOR AND SIGMA FACTOR ACTIVATOR FECR-RELATED"/>
    <property type="match status" value="1"/>
</dbReference>
<evidence type="ECO:0000313" key="3">
    <source>
        <dbReference type="EMBL" id="CAG9171871.1"/>
    </source>
</evidence>
<dbReference type="PANTHER" id="PTHR30273:SF2">
    <property type="entry name" value="PROTEIN FECR"/>
    <property type="match status" value="1"/>
</dbReference>
<dbReference type="InterPro" id="IPR032623">
    <property type="entry name" value="FecR_N"/>
</dbReference>
<dbReference type="InterPro" id="IPR006860">
    <property type="entry name" value="FecR"/>
</dbReference>
<dbReference type="PIRSF" id="PIRSF018266">
    <property type="entry name" value="FecR"/>
    <property type="match status" value="1"/>
</dbReference>
<dbReference type="Proteomes" id="UP000706525">
    <property type="component" value="Unassembled WGS sequence"/>
</dbReference>
<evidence type="ECO:0000313" key="4">
    <source>
        <dbReference type="Proteomes" id="UP000706525"/>
    </source>
</evidence>
<sequence>MTTIAPDIAPNVAIAAVEWLVTLQGDDADEATRNAWRQWLAQHPDHARAWAHIEGVNARLRGVASPLATAVARAALTPPRSASRRQAIRALMVLFVAGGAAWTVREYTPVEAWLADARTGVGERRSLVLDDGTRVQLNTDTAIDIAISATERRVTLLRGEILIETAKDRVAVSRPFIVATRYGMLRPLGTRFVVRQFDDEGWVGVLEGAVAVRSRADASFERIVAAGQQLRYTATDIDPPRPLADADTAWTDGMLVAADMRLADFLAEVGRYRSGRLRCDPAVADLRVSGTFPLADTDRILDALRTALPVRIHFMTRFWTTVLPA</sequence>
<keyword evidence="4" id="KW-1185">Reference proteome</keyword>
<protein>
    <submittedName>
        <fullName evidence="3">Protein FecR</fullName>
    </submittedName>
</protein>
<evidence type="ECO:0000259" key="2">
    <source>
        <dbReference type="Pfam" id="PF16220"/>
    </source>
</evidence>